<dbReference type="OrthoDB" id="7348910at2"/>
<gene>
    <name evidence="1" type="ORF">H261_19978</name>
</gene>
<dbReference type="PATRIC" id="fig|1244869.3.peg.3976"/>
<name>M2Y4Z3_9PROT</name>
<keyword evidence="2" id="KW-1185">Reference proteome</keyword>
<protein>
    <submittedName>
        <fullName evidence="1">Uncharacterized protein</fullName>
    </submittedName>
</protein>
<reference evidence="1 2" key="1">
    <citation type="journal article" date="2014" name="Genome Announc.">
        <title>Draft Genome Sequence of Magnetospirillum sp. Strain SO-1, a Freshwater Magnetotactic Bacterium Isolated from the Ol'khovka River, Russia.</title>
        <authorList>
            <person name="Grouzdev D.S."/>
            <person name="Dziuba M.V."/>
            <person name="Sukhacheva M.S."/>
            <person name="Mardanov A.V."/>
            <person name="Beletskiy A.V."/>
            <person name="Kuznetsov B.B."/>
            <person name="Skryabin K.G."/>
        </authorList>
    </citation>
    <scope>NUCLEOTIDE SEQUENCE [LARGE SCALE GENOMIC DNA]</scope>
    <source>
        <strain evidence="1 2">SO-1</strain>
    </source>
</reference>
<organism evidence="1 2">
    <name type="scientific">Paramagnetospirillum caucaseum</name>
    <dbReference type="NCBI Taxonomy" id="1244869"/>
    <lineage>
        <taxon>Bacteria</taxon>
        <taxon>Pseudomonadati</taxon>
        <taxon>Pseudomonadota</taxon>
        <taxon>Alphaproteobacteria</taxon>
        <taxon>Rhodospirillales</taxon>
        <taxon>Magnetospirillaceae</taxon>
        <taxon>Paramagnetospirillum</taxon>
    </lineage>
</organism>
<evidence type="ECO:0000313" key="1">
    <source>
        <dbReference type="EMBL" id="EME68141.1"/>
    </source>
</evidence>
<evidence type="ECO:0000313" key="2">
    <source>
        <dbReference type="Proteomes" id="UP000011744"/>
    </source>
</evidence>
<comment type="caution">
    <text evidence="1">The sequence shown here is derived from an EMBL/GenBank/DDBJ whole genome shotgun (WGS) entry which is preliminary data.</text>
</comment>
<dbReference type="AlphaFoldDB" id="M2Y4Z3"/>
<sequence length="141" mass="15770">MQGLKLTDTPRPLVVDTRRRSGRQIALDHVSTQLAIVKNPTMTLTRDRYVRVEGEEKATKKTVAVKPRPWFWKTADGTTMLQIRLGTTLVEVEKGKPTVVVGPEDQLEKTLLVIADLIKAGKLDEQIAAARAKTRRKKASE</sequence>
<proteinExistence type="predicted"/>
<dbReference type="RefSeq" id="WP_008621110.1">
    <property type="nucleotide sequence ID" value="NZ_AONQ01000080.1"/>
</dbReference>
<dbReference type="EMBL" id="AONQ01000080">
    <property type="protein sequence ID" value="EME68141.1"/>
    <property type="molecule type" value="Genomic_DNA"/>
</dbReference>
<dbReference type="Proteomes" id="UP000011744">
    <property type="component" value="Unassembled WGS sequence"/>
</dbReference>
<accession>M2Y4Z3</accession>